<feature type="transmembrane region" description="Helical" evidence="6">
    <location>
        <begin position="135"/>
        <end position="160"/>
    </location>
</feature>
<dbReference type="InterPro" id="IPR023826">
    <property type="entry name" value="Rhom-like_SP_proteobac"/>
</dbReference>
<comment type="subcellular location">
    <subcellularLocation>
        <location evidence="1">Membrane</location>
        <topology evidence="1">Multi-pass membrane protein</topology>
    </subcellularLocation>
</comment>
<keyword evidence="3 6" id="KW-1133">Transmembrane helix</keyword>
<dbReference type="OrthoDB" id="9152313at2"/>
<gene>
    <name evidence="8" type="primary">rrtA</name>
    <name evidence="8" type="ORF">C1704_09905</name>
</gene>
<evidence type="ECO:0000256" key="3">
    <source>
        <dbReference type="ARBA" id="ARBA00022989"/>
    </source>
</evidence>
<keyword evidence="9" id="KW-1185">Reference proteome</keyword>
<dbReference type="NCBIfam" id="TIGR03902">
    <property type="entry name" value="rhom_GG_sort"/>
    <property type="match status" value="1"/>
</dbReference>
<proteinExistence type="predicted"/>
<feature type="transmembrane region" description="Helical" evidence="6">
    <location>
        <begin position="220"/>
        <end position="237"/>
    </location>
</feature>
<feature type="transmembrane region" description="Helical" evidence="6">
    <location>
        <begin position="91"/>
        <end position="115"/>
    </location>
</feature>
<protein>
    <submittedName>
        <fullName evidence="8">Rhombosortase</fullName>
    </submittedName>
</protein>
<feature type="transmembrane region" description="Helical" evidence="6">
    <location>
        <begin position="257"/>
        <end position="279"/>
    </location>
</feature>
<feature type="domain" description="Peptidase S54 rhomboid" evidence="7">
    <location>
        <begin position="129"/>
        <end position="275"/>
    </location>
</feature>
<sequence length="289" mass="29855">MPRPGPRRHAPRTARRRGQHRAAAACRSRRVAVARCGPGGGRCLPRAAPRPAPRPPGRACHAIPPGSAGARTRCRAGPVARGLRRLTRPGVAWAALAALAAALSLLVAAAEAAGLPATEALAWRREAPAQLWRCWSAALVHFSTWHLGANLAGVLLLGALGWQARLPVQATAAWALAWPTTHALLWLAARPHHYLGLSGVLHAGVAVAAVTLLLRAAPGWRGLGAGLGLALLAKVILEAPWRGAVQASADWDFPVAVGAHAAGVVAGAASAALLLAIHARWAAAVSPRR</sequence>
<dbReference type="AlphaFoldDB" id="A0A2S5SU62"/>
<evidence type="ECO:0000256" key="6">
    <source>
        <dbReference type="SAM" id="Phobius"/>
    </source>
</evidence>
<dbReference type="GO" id="GO:0004252">
    <property type="term" value="F:serine-type endopeptidase activity"/>
    <property type="evidence" value="ECO:0007669"/>
    <property type="project" value="InterPro"/>
</dbReference>
<dbReference type="InterPro" id="IPR022764">
    <property type="entry name" value="Peptidase_S54_rhomboid_dom"/>
</dbReference>
<evidence type="ECO:0000256" key="2">
    <source>
        <dbReference type="ARBA" id="ARBA00022692"/>
    </source>
</evidence>
<keyword evidence="4 6" id="KW-0472">Membrane</keyword>
<feature type="transmembrane region" description="Helical" evidence="6">
    <location>
        <begin position="172"/>
        <end position="189"/>
    </location>
</feature>
<evidence type="ECO:0000256" key="5">
    <source>
        <dbReference type="SAM" id="MobiDB-lite"/>
    </source>
</evidence>
<name>A0A2S5SU62_9BURK</name>
<feature type="region of interest" description="Disordered" evidence="5">
    <location>
        <begin position="1"/>
        <end position="25"/>
    </location>
</feature>
<evidence type="ECO:0000313" key="8">
    <source>
        <dbReference type="EMBL" id="PPE66280.1"/>
    </source>
</evidence>
<comment type="caution">
    <text evidence="8">The sequence shown here is derived from an EMBL/GenBank/DDBJ whole genome shotgun (WGS) entry which is preliminary data.</text>
</comment>
<dbReference type="SUPFAM" id="SSF144091">
    <property type="entry name" value="Rhomboid-like"/>
    <property type="match status" value="1"/>
</dbReference>
<dbReference type="InterPro" id="IPR035952">
    <property type="entry name" value="Rhomboid-like_sf"/>
</dbReference>
<dbReference type="Gene3D" id="1.20.1540.10">
    <property type="entry name" value="Rhomboid-like"/>
    <property type="match status" value="1"/>
</dbReference>
<feature type="transmembrane region" description="Helical" evidence="6">
    <location>
        <begin position="195"/>
        <end position="213"/>
    </location>
</feature>
<evidence type="ECO:0000259" key="7">
    <source>
        <dbReference type="Pfam" id="PF01694"/>
    </source>
</evidence>
<evidence type="ECO:0000256" key="4">
    <source>
        <dbReference type="ARBA" id="ARBA00023136"/>
    </source>
</evidence>
<organism evidence="8 9">
    <name type="scientific">Caldimonas caldifontis</name>
    <dbReference type="NCBI Taxonomy" id="1452508"/>
    <lineage>
        <taxon>Bacteria</taxon>
        <taxon>Pseudomonadati</taxon>
        <taxon>Pseudomonadota</taxon>
        <taxon>Betaproteobacteria</taxon>
        <taxon>Burkholderiales</taxon>
        <taxon>Sphaerotilaceae</taxon>
        <taxon>Caldimonas</taxon>
    </lineage>
</organism>
<accession>A0A2S5SU62</accession>
<reference evidence="8 9" key="1">
    <citation type="submission" date="2018-02" db="EMBL/GenBank/DDBJ databases">
        <title>Reclassifiation of [Polyangium] brachysporum DSM 7029 as Guopingzhaonella breviflexa gen. nov., sp. nov., a member of the family Comamonadaceae.</title>
        <authorList>
            <person name="Tang B."/>
        </authorList>
    </citation>
    <scope>NUCLEOTIDE SEQUENCE [LARGE SCALE GENOMIC DNA]</scope>
    <source>
        <strain evidence="8 9">BCRC 80649</strain>
    </source>
</reference>
<evidence type="ECO:0000256" key="1">
    <source>
        <dbReference type="ARBA" id="ARBA00004141"/>
    </source>
</evidence>
<evidence type="ECO:0000313" key="9">
    <source>
        <dbReference type="Proteomes" id="UP000238605"/>
    </source>
</evidence>
<feature type="compositionally biased region" description="Basic residues" evidence="5">
    <location>
        <begin position="1"/>
        <end position="20"/>
    </location>
</feature>
<dbReference type="GO" id="GO:0016020">
    <property type="term" value="C:membrane"/>
    <property type="evidence" value="ECO:0007669"/>
    <property type="project" value="UniProtKB-SubCell"/>
</dbReference>
<dbReference type="Proteomes" id="UP000238605">
    <property type="component" value="Unassembled WGS sequence"/>
</dbReference>
<dbReference type="EMBL" id="PSNX01000008">
    <property type="protein sequence ID" value="PPE66280.1"/>
    <property type="molecule type" value="Genomic_DNA"/>
</dbReference>
<dbReference type="Pfam" id="PF01694">
    <property type="entry name" value="Rhomboid"/>
    <property type="match status" value="1"/>
</dbReference>
<keyword evidence="2 6" id="KW-0812">Transmembrane</keyword>